<comment type="caution">
    <text evidence="1">The sequence shown here is derived from an EMBL/GenBank/DDBJ whole genome shotgun (WGS) entry which is preliminary data.</text>
</comment>
<organism evidence="1 2">
    <name type="scientific">Aldrovandia affinis</name>
    <dbReference type="NCBI Taxonomy" id="143900"/>
    <lineage>
        <taxon>Eukaryota</taxon>
        <taxon>Metazoa</taxon>
        <taxon>Chordata</taxon>
        <taxon>Craniata</taxon>
        <taxon>Vertebrata</taxon>
        <taxon>Euteleostomi</taxon>
        <taxon>Actinopterygii</taxon>
        <taxon>Neopterygii</taxon>
        <taxon>Teleostei</taxon>
        <taxon>Notacanthiformes</taxon>
        <taxon>Halosauridae</taxon>
        <taxon>Aldrovandia</taxon>
    </lineage>
</organism>
<dbReference type="AlphaFoldDB" id="A0AAD7W0U5"/>
<accession>A0AAD7W0U5</accession>
<gene>
    <name evidence="1" type="ORF">AAFF_G00317680</name>
</gene>
<dbReference type="EMBL" id="JAINUG010000476">
    <property type="protein sequence ID" value="KAJ8367448.1"/>
    <property type="molecule type" value="Genomic_DNA"/>
</dbReference>
<proteinExistence type="predicted"/>
<sequence length="100" mass="10905">MDPYRQFTVSAETGKNTVLWIMGWGEARAQLAPTVATLRAVDGEAGWLPLSPAPAPLPAQVQEEQEQDAVLVHVRSWLVAGKQPEWADVAALDTETNIIQ</sequence>
<protein>
    <submittedName>
        <fullName evidence="1">Uncharacterized protein</fullName>
    </submittedName>
</protein>
<evidence type="ECO:0000313" key="2">
    <source>
        <dbReference type="Proteomes" id="UP001221898"/>
    </source>
</evidence>
<dbReference type="Proteomes" id="UP001221898">
    <property type="component" value="Unassembled WGS sequence"/>
</dbReference>
<evidence type="ECO:0000313" key="1">
    <source>
        <dbReference type="EMBL" id="KAJ8367448.1"/>
    </source>
</evidence>
<keyword evidence="2" id="KW-1185">Reference proteome</keyword>
<name>A0AAD7W0U5_9TELE</name>
<reference evidence="1" key="1">
    <citation type="journal article" date="2023" name="Science">
        <title>Genome structures resolve the early diversification of teleost fishes.</title>
        <authorList>
            <person name="Parey E."/>
            <person name="Louis A."/>
            <person name="Montfort J."/>
            <person name="Bouchez O."/>
            <person name="Roques C."/>
            <person name="Iampietro C."/>
            <person name="Lluch J."/>
            <person name="Castinel A."/>
            <person name="Donnadieu C."/>
            <person name="Desvignes T."/>
            <person name="Floi Bucao C."/>
            <person name="Jouanno E."/>
            <person name="Wen M."/>
            <person name="Mejri S."/>
            <person name="Dirks R."/>
            <person name="Jansen H."/>
            <person name="Henkel C."/>
            <person name="Chen W.J."/>
            <person name="Zahm M."/>
            <person name="Cabau C."/>
            <person name="Klopp C."/>
            <person name="Thompson A.W."/>
            <person name="Robinson-Rechavi M."/>
            <person name="Braasch I."/>
            <person name="Lecointre G."/>
            <person name="Bobe J."/>
            <person name="Postlethwait J.H."/>
            <person name="Berthelot C."/>
            <person name="Roest Crollius H."/>
            <person name="Guiguen Y."/>
        </authorList>
    </citation>
    <scope>NUCLEOTIDE SEQUENCE</scope>
    <source>
        <strain evidence="1">NC1722</strain>
    </source>
</reference>